<dbReference type="GO" id="GO:0016787">
    <property type="term" value="F:hydrolase activity"/>
    <property type="evidence" value="ECO:0007669"/>
    <property type="project" value="UniProtKB-KW"/>
</dbReference>
<sequence>MTCDGIEFFFKQQTLLLLPQKAIYWKDRKTLIIADVHLGKTAHFRKSGIAIPQELARKDLEVLSALIDGHQPETLIFLGDLFHSDKNSDWGHFALWRKKYAKRSMILIKGNHDIIEEEHFTKLDISVQEEMLVGPFRMAHHPLKMEEAEKLEVYSLCGHIHPGVHLRGKGRDAVTLSCFSFGRNQAILPSFGKFTGRIAVQHQETDRVFGILNDKVVAF</sequence>
<dbReference type="AlphaFoldDB" id="A0A7K1SZV1"/>
<keyword evidence="2" id="KW-0255">Endonuclease</keyword>
<dbReference type="InterPro" id="IPR024173">
    <property type="entry name" value="Pesterase_MJ0037-like"/>
</dbReference>
<dbReference type="EMBL" id="WPIK01000014">
    <property type="protein sequence ID" value="MVN22787.1"/>
    <property type="molecule type" value="Genomic_DNA"/>
</dbReference>
<dbReference type="SUPFAM" id="SSF56300">
    <property type="entry name" value="Metallo-dependent phosphatases"/>
    <property type="match status" value="1"/>
</dbReference>
<dbReference type="GO" id="GO:0004519">
    <property type="term" value="F:endonuclease activity"/>
    <property type="evidence" value="ECO:0007669"/>
    <property type="project" value="UniProtKB-KW"/>
</dbReference>
<keyword evidence="2" id="KW-0436">Ligase</keyword>
<dbReference type="NCBIfam" id="TIGR04123">
    <property type="entry name" value="P_estr_lig_assc"/>
    <property type="match status" value="1"/>
</dbReference>
<dbReference type="InterPro" id="IPR026336">
    <property type="entry name" value="PdeM-like"/>
</dbReference>
<dbReference type="PANTHER" id="PTHR39323:SF1">
    <property type="entry name" value="BLR1149 PROTEIN"/>
    <property type="match status" value="1"/>
</dbReference>
<dbReference type="InterPro" id="IPR004843">
    <property type="entry name" value="Calcineurin-like_PHP"/>
</dbReference>
<name>A0A7K1SZV1_9SPHI</name>
<keyword evidence="2" id="KW-0378">Hydrolase</keyword>
<dbReference type="PANTHER" id="PTHR39323">
    <property type="entry name" value="BLR1149 PROTEIN"/>
    <property type="match status" value="1"/>
</dbReference>
<dbReference type="EC" id="3.1.-.-" evidence="2"/>
<evidence type="ECO:0000313" key="2">
    <source>
        <dbReference type="EMBL" id="MVN22787.1"/>
    </source>
</evidence>
<evidence type="ECO:0000313" key="3">
    <source>
        <dbReference type="Proteomes" id="UP000462014"/>
    </source>
</evidence>
<evidence type="ECO:0000259" key="1">
    <source>
        <dbReference type="Pfam" id="PF00149"/>
    </source>
</evidence>
<dbReference type="GO" id="GO:0016874">
    <property type="term" value="F:ligase activity"/>
    <property type="evidence" value="ECO:0007669"/>
    <property type="project" value="UniProtKB-KW"/>
</dbReference>
<feature type="domain" description="Calcineurin-like phosphoesterase" evidence="1">
    <location>
        <begin position="29"/>
        <end position="130"/>
    </location>
</feature>
<dbReference type="Pfam" id="PF00149">
    <property type="entry name" value="Metallophos"/>
    <property type="match status" value="1"/>
</dbReference>
<dbReference type="Proteomes" id="UP000462014">
    <property type="component" value="Unassembled WGS sequence"/>
</dbReference>
<keyword evidence="3" id="KW-1185">Reference proteome</keyword>
<reference evidence="2 3" key="1">
    <citation type="submission" date="2019-12" db="EMBL/GenBank/DDBJ databases">
        <title>Mucilaginibacter sp. HMF7410 genome sequencing and assembly.</title>
        <authorList>
            <person name="Kang H."/>
            <person name="Cha I."/>
            <person name="Kim H."/>
            <person name="Joh K."/>
        </authorList>
    </citation>
    <scope>NUCLEOTIDE SEQUENCE [LARGE SCALE GENOMIC DNA]</scope>
    <source>
        <strain evidence="2 3">HMF7410</strain>
    </source>
</reference>
<gene>
    <name evidence="2" type="primary">pdeM</name>
    <name evidence="2" type="ORF">GO621_14765</name>
</gene>
<dbReference type="InterPro" id="IPR029052">
    <property type="entry name" value="Metallo-depent_PP-like"/>
</dbReference>
<comment type="caution">
    <text evidence="2">The sequence shown here is derived from an EMBL/GenBank/DDBJ whole genome shotgun (WGS) entry which is preliminary data.</text>
</comment>
<keyword evidence="2" id="KW-0540">Nuclease</keyword>
<organism evidence="2 3">
    <name type="scientific">Mucilaginibacter arboris</name>
    <dbReference type="NCBI Taxonomy" id="2682090"/>
    <lineage>
        <taxon>Bacteria</taxon>
        <taxon>Pseudomonadati</taxon>
        <taxon>Bacteroidota</taxon>
        <taxon>Sphingobacteriia</taxon>
        <taxon>Sphingobacteriales</taxon>
        <taxon>Sphingobacteriaceae</taxon>
        <taxon>Mucilaginibacter</taxon>
    </lineage>
</organism>
<dbReference type="PIRSF" id="PIRSF000887">
    <property type="entry name" value="Pesterase_MJ0037"/>
    <property type="match status" value="1"/>
</dbReference>
<proteinExistence type="predicted"/>
<accession>A0A7K1SZV1</accession>
<protein>
    <submittedName>
        <fullName evidence="2">Ligase-associated DNA damage response endonuclease PdeM</fullName>
        <ecNumber evidence="2">3.1.-.-</ecNumber>
    </submittedName>
</protein>
<dbReference type="Gene3D" id="3.60.21.10">
    <property type="match status" value="1"/>
</dbReference>